<comment type="caution">
    <text evidence="2">The sequence shown here is derived from an EMBL/GenBank/DDBJ whole genome shotgun (WGS) entry which is preliminary data.</text>
</comment>
<keyword evidence="1" id="KW-0732">Signal</keyword>
<dbReference type="AlphaFoldDB" id="A0A8E2QD45"/>
<dbReference type="EMBL" id="POUK01000003">
    <property type="protein sequence ID" value="PNF76608.1"/>
    <property type="molecule type" value="Genomic_DNA"/>
</dbReference>
<feature type="signal peptide" evidence="1">
    <location>
        <begin position="1"/>
        <end position="24"/>
    </location>
</feature>
<evidence type="ECO:0000313" key="3">
    <source>
        <dbReference type="Proteomes" id="UP000235881"/>
    </source>
</evidence>
<accession>A0A8E2QD45</accession>
<organism evidence="2 3">
    <name type="scientific">Stutzerimonas degradans</name>
    <dbReference type="NCBI Taxonomy" id="2968968"/>
    <lineage>
        <taxon>Bacteria</taxon>
        <taxon>Pseudomonadati</taxon>
        <taxon>Pseudomonadota</taxon>
        <taxon>Gammaproteobacteria</taxon>
        <taxon>Pseudomonadales</taxon>
        <taxon>Pseudomonadaceae</taxon>
        <taxon>Stutzerimonas</taxon>
    </lineage>
</organism>
<sequence>MKTCLSLCLLLLISLMLPVDGLVAAERMTQPCTMQPADTQHGAMQHAADLHADQHGDHGHDGNPQCKSGHQCKTGCLLQFAVPRADVDAPSSRLIVYLPDFIPPRNGADVWRPPCA</sequence>
<gene>
    <name evidence="2" type="ORF">CXK95_09340</name>
</gene>
<protein>
    <recommendedName>
        <fullName evidence="4">CopL family metal-binding regulatory protein</fullName>
    </recommendedName>
</protein>
<keyword evidence="3" id="KW-1185">Reference proteome</keyword>
<evidence type="ECO:0000313" key="2">
    <source>
        <dbReference type="EMBL" id="PNF76608.1"/>
    </source>
</evidence>
<evidence type="ECO:0000256" key="1">
    <source>
        <dbReference type="SAM" id="SignalP"/>
    </source>
</evidence>
<feature type="chain" id="PRO_5034149595" description="CopL family metal-binding regulatory protein" evidence="1">
    <location>
        <begin position="25"/>
        <end position="116"/>
    </location>
</feature>
<evidence type="ECO:0008006" key="4">
    <source>
        <dbReference type="Google" id="ProtNLM"/>
    </source>
</evidence>
<proteinExistence type="predicted"/>
<dbReference type="Proteomes" id="UP000235881">
    <property type="component" value="Unassembled WGS sequence"/>
</dbReference>
<reference evidence="2 3" key="1">
    <citation type="submission" date="2018-01" db="EMBL/GenBank/DDBJ databases">
        <title>Denitrification phenotypes of diverse strains of Pseudomonas stutzeri.</title>
        <authorList>
            <person name="Milligan D.A."/>
            <person name="Bergaust L."/>
            <person name="Bakken L.R."/>
            <person name="Frostegard A."/>
        </authorList>
    </citation>
    <scope>NUCLEOTIDE SEQUENCE [LARGE SCALE GENOMIC DNA]</scope>
    <source>
        <strain evidence="2 3">DSM 50238</strain>
    </source>
</reference>
<name>A0A8E2QD45_9GAMM</name>